<dbReference type="AlphaFoldDB" id="A0A975F0X0"/>
<dbReference type="Gene3D" id="3.30.70.240">
    <property type="match status" value="1"/>
</dbReference>
<evidence type="ECO:0000313" key="1">
    <source>
        <dbReference type="EMBL" id="QTQ12039.1"/>
    </source>
</evidence>
<proteinExistence type="predicted"/>
<name>A0A975F0X0_9SPIR</name>
<evidence type="ECO:0000313" key="2">
    <source>
        <dbReference type="EMBL" id="QTQ13759.1"/>
    </source>
</evidence>
<dbReference type="Proteomes" id="UP000671908">
    <property type="component" value="Chromosome"/>
</dbReference>
<organism evidence="1 4">
    <name type="scientific">Treponema parvum</name>
    <dbReference type="NCBI Taxonomy" id="138851"/>
    <lineage>
        <taxon>Bacteria</taxon>
        <taxon>Pseudomonadati</taxon>
        <taxon>Spirochaetota</taxon>
        <taxon>Spirochaetia</taxon>
        <taxon>Spirochaetales</taxon>
        <taxon>Treponemataceae</taxon>
        <taxon>Treponema</taxon>
    </lineage>
</organism>
<reference evidence="1 3" key="2">
    <citation type="journal article" date="2021" name="Microbiol. Resour. Announc.">
        <title>Complete Genome Sequences of Three Human Oral Treponema parvum Isolates.</title>
        <authorList>
            <person name="Zeng H."/>
            <person name="Watt R.M."/>
        </authorList>
    </citation>
    <scope>NUCLEOTIDE SEQUENCE</scope>
    <source>
        <strain evidence="2 3">ATCC 700770</strain>
        <strain evidence="1">ATCC 700773</strain>
    </source>
</reference>
<protein>
    <submittedName>
        <fullName evidence="1">CRISPR-associated protein Cas2</fullName>
    </submittedName>
</protein>
<dbReference type="RefSeq" id="WP_210116753.1">
    <property type="nucleotide sequence ID" value="NZ_CP054142.1"/>
</dbReference>
<sequence length="90" mass="10520">MFVSVVLDPGSADSAKALASVVKQYGFKKIQRACWESTVLDETQFMRLKQDIDRVTDYYDTLRFYQFPLNGMFAVTELNKKKWRRCLIKA</sequence>
<evidence type="ECO:0000313" key="3">
    <source>
        <dbReference type="Proteomes" id="UP000671908"/>
    </source>
</evidence>
<gene>
    <name evidence="1" type="ORF">HRI96_07430</name>
    <name evidence="2" type="ORF">HRQ91_04415</name>
</gene>
<dbReference type="KEGG" id="tpav:HRQ91_04415"/>
<dbReference type="EMBL" id="CP054257">
    <property type="protein sequence ID" value="QTQ12039.1"/>
    <property type="molecule type" value="Genomic_DNA"/>
</dbReference>
<dbReference type="EMBL" id="CP054142">
    <property type="protein sequence ID" value="QTQ13759.1"/>
    <property type="molecule type" value="Genomic_DNA"/>
</dbReference>
<accession>A0A975F0X0</accession>
<reference evidence="1" key="1">
    <citation type="submission" date="2020-05" db="EMBL/GenBank/DDBJ databases">
        <authorList>
            <person name="Zeng H."/>
            <person name="Chan Y.K."/>
            <person name="Watt R.M."/>
        </authorList>
    </citation>
    <scope>NUCLEOTIDE SEQUENCE</scope>
    <source>
        <strain evidence="2">ATCC 700770</strain>
        <strain evidence="1">ATCC 700773</strain>
    </source>
</reference>
<keyword evidence="3" id="KW-1185">Reference proteome</keyword>
<dbReference type="Proteomes" id="UP000671995">
    <property type="component" value="Chromosome"/>
</dbReference>
<evidence type="ECO:0000313" key="4">
    <source>
        <dbReference type="Proteomes" id="UP000671995"/>
    </source>
</evidence>